<gene>
    <name evidence="1" type="ORF">H6P81_020448</name>
</gene>
<dbReference type="AlphaFoldDB" id="A0AAV7DYU0"/>
<sequence>MLYDLLSLRFCVCRTPLLSCSLTLSILPPLQIPACSLLANLSESLQDLYPNLSDSKREAETRGSKYRDLNQGLFFSFSPVCSSPTGRASKQARIGNIVRRSLVNSIESGKFHQVRRIVSCIFFLV</sequence>
<evidence type="ECO:0000313" key="2">
    <source>
        <dbReference type="Proteomes" id="UP000825729"/>
    </source>
</evidence>
<organism evidence="1 2">
    <name type="scientific">Aristolochia fimbriata</name>
    <name type="common">White veined hardy Dutchman's pipe vine</name>
    <dbReference type="NCBI Taxonomy" id="158543"/>
    <lineage>
        <taxon>Eukaryota</taxon>
        <taxon>Viridiplantae</taxon>
        <taxon>Streptophyta</taxon>
        <taxon>Embryophyta</taxon>
        <taxon>Tracheophyta</taxon>
        <taxon>Spermatophyta</taxon>
        <taxon>Magnoliopsida</taxon>
        <taxon>Magnoliidae</taxon>
        <taxon>Piperales</taxon>
        <taxon>Aristolochiaceae</taxon>
        <taxon>Aristolochia</taxon>
    </lineage>
</organism>
<protein>
    <submittedName>
        <fullName evidence="1">Uncharacterized protein</fullName>
    </submittedName>
</protein>
<accession>A0AAV7DYU0</accession>
<dbReference type="EMBL" id="JAINDJ010000008">
    <property type="protein sequence ID" value="KAG9440283.1"/>
    <property type="molecule type" value="Genomic_DNA"/>
</dbReference>
<keyword evidence="2" id="KW-1185">Reference proteome</keyword>
<dbReference type="Proteomes" id="UP000825729">
    <property type="component" value="Unassembled WGS sequence"/>
</dbReference>
<proteinExistence type="predicted"/>
<comment type="caution">
    <text evidence="1">The sequence shown here is derived from an EMBL/GenBank/DDBJ whole genome shotgun (WGS) entry which is preliminary data.</text>
</comment>
<evidence type="ECO:0000313" key="1">
    <source>
        <dbReference type="EMBL" id="KAG9440283.1"/>
    </source>
</evidence>
<reference evidence="1 2" key="1">
    <citation type="submission" date="2021-07" db="EMBL/GenBank/DDBJ databases">
        <title>The Aristolochia fimbriata genome: insights into angiosperm evolution, floral development and chemical biosynthesis.</title>
        <authorList>
            <person name="Jiao Y."/>
        </authorList>
    </citation>
    <scope>NUCLEOTIDE SEQUENCE [LARGE SCALE GENOMIC DNA]</scope>
    <source>
        <strain evidence="1">IBCAS-2021</strain>
        <tissue evidence="1">Leaf</tissue>
    </source>
</reference>
<name>A0AAV7DYU0_ARIFI</name>